<dbReference type="STRING" id="1798351.A2930_02645"/>
<keyword evidence="1" id="KW-1133">Transmembrane helix</keyword>
<evidence type="ECO:0000256" key="1">
    <source>
        <dbReference type="SAM" id="Phobius"/>
    </source>
</evidence>
<gene>
    <name evidence="2" type="ORF">A2930_02645</name>
</gene>
<dbReference type="AlphaFoldDB" id="A0A1F5WXX9"/>
<keyword evidence="1" id="KW-0812">Transmembrane</keyword>
<feature type="transmembrane region" description="Helical" evidence="1">
    <location>
        <begin position="12"/>
        <end position="32"/>
    </location>
</feature>
<dbReference type="Proteomes" id="UP000178114">
    <property type="component" value="Unassembled WGS sequence"/>
</dbReference>
<evidence type="ECO:0000313" key="2">
    <source>
        <dbReference type="EMBL" id="OGF80506.1"/>
    </source>
</evidence>
<keyword evidence="1" id="KW-0472">Membrane</keyword>
<accession>A0A1F5WXX9</accession>
<dbReference type="EMBL" id="MFID01000035">
    <property type="protein sequence ID" value="OGF80506.1"/>
    <property type="molecule type" value="Genomic_DNA"/>
</dbReference>
<comment type="caution">
    <text evidence="2">The sequence shown here is derived from an EMBL/GenBank/DDBJ whole genome shotgun (WGS) entry which is preliminary data.</text>
</comment>
<protein>
    <submittedName>
        <fullName evidence="2">Uncharacterized protein</fullName>
    </submittedName>
</protein>
<organism evidence="2 3">
    <name type="scientific">Candidatus Giovannonibacteria bacterium RIFCSPLOWO2_01_FULL_45_34</name>
    <dbReference type="NCBI Taxonomy" id="1798351"/>
    <lineage>
        <taxon>Bacteria</taxon>
        <taxon>Candidatus Giovannoniibacteriota</taxon>
    </lineage>
</organism>
<reference evidence="2 3" key="1">
    <citation type="journal article" date="2016" name="Nat. Commun.">
        <title>Thousands of microbial genomes shed light on interconnected biogeochemical processes in an aquifer system.</title>
        <authorList>
            <person name="Anantharaman K."/>
            <person name="Brown C.T."/>
            <person name="Hug L.A."/>
            <person name="Sharon I."/>
            <person name="Castelle C.J."/>
            <person name="Probst A.J."/>
            <person name="Thomas B.C."/>
            <person name="Singh A."/>
            <person name="Wilkins M.J."/>
            <person name="Karaoz U."/>
            <person name="Brodie E.L."/>
            <person name="Williams K.H."/>
            <person name="Hubbard S.S."/>
            <person name="Banfield J.F."/>
        </authorList>
    </citation>
    <scope>NUCLEOTIDE SEQUENCE [LARGE SCALE GENOMIC DNA]</scope>
</reference>
<proteinExistence type="predicted"/>
<evidence type="ECO:0000313" key="3">
    <source>
        <dbReference type="Proteomes" id="UP000178114"/>
    </source>
</evidence>
<name>A0A1F5WXX9_9BACT</name>
<sequence length="222" mass="23292">MNKLKSQGIAPIIIMIIIVGVLAVAAGGYFVAVKRPTSVVSPQTQMPPLNEYQMAPPTAPATCDNYQCLISAAAQCQPISVIVSYSGMPSPFLSGMLVSGQTKYEIKKSSGVNDCVLVFSSPVTVFSISNKGREAALAKGMTDAQITAQLQTMNDSLKSVVGIQTCPSNTSAISAYLTDMKDNGGNLKIESKVNSTGQTTTYTASAGQKLICTTVTLPKEQP</sequence>